<dbReference type="SFLD" id="SFLDS00036">
    <property type="entry name" value="Aromatic_Prenyltransferase"/>
    <property type="match status" value="1"/>
</dbReference>
<feature type="binding site" evidence="3">
    <location>
        <position position="257"/>
    </location>
    <ligand>
        <name>dimethylallyl diphosphate</name>
        <dbReference type="ChEBI" id="CHEBI:57623"/>
    </ligand>
</feature>
<dbReference type="NCBIfam" id="TIGR03429">
    <property type="entry name" value="arom_pren_DMATS"/>
    <property type="match status" value="1"/>
</dbReference>
<feature type="binding site" evidence="3">
    <location>
        <position position="334"/>
    </location>
    <ligand>
        <name>dimethylallyl diphosphate</name>
        <dbReference type="ChEBI" id="CHEBI:57623"/>
    </ligand>
</feature>
<dbReference type="PANTHER" id="PTHR40627:SF4">
    <property type="entry name" value="PRENYLTRANSFERASE ASQH1-RELATED"/>
    <property type="match status" value="1"/>
</dbReference>
<comment type="similarity">
    <text evidence="1">Belongs to the tryptophan dimethylallyltransferase family.</text>
</comment>
<dbReference type="InterPro" id="IPR033964">
    <property type="entry name" value="ABBA"/>
</dbReference>
<feature type="binding site" evidence="3">
    <location>
        <position position="332"/>
    </location>
    <ligand>
        <name>dimethylallyl diphosphate</name>
        <dbReference type="ChEBI" id="CHEBI:57623"/>
    </ligand>
</feature>
<keyword evidence="2" id="KW-0808">Transferase</keyword>
<protein>
    <submittedName>
        <fullName evidence="4">Tryptophan dimethylallyltransferase-domain-containing protein</fullName>
    </submittedName>
</protein>
<dbReference type="AlphaFoldDB" id="A0A9P7YV81"/>
<feature type="binding site" evidence="3">
    <location>
        <position position="168"/>
    </location>
    <ligand>
        <name>dimethylallyl diphosphate</name>
        <dbReference type="ChEBI" id="CHEBI:57623"/>
    </ligand>
</feature>
<comment type="caution">
    <text evidence="4">The sequence shown here is derived from an EMBL/GenBank/DDBJ whole genome shotgun (WGS) entry which is preliminary data.</text>
</comment>
<dbReference type="Proteomes" id="UP000887226">
    <property type="component" value="Unassembled WGS sequence"/>
</dbReference>
<feature type="binding site" evidence="3">
    <location>
        <position position="255"/>
    </location>
    <ligand>
        <name>dimethylallyl diphosphate</name>
        <dbReference type="ChEBI" id="CHEBI:57623"/>
    </ligand>
</feature>
<sequence>MDGSLHLTMAPTAPPVNAISALSVAPFKPSPRVTRGSFAQASMLDVVGHSTSSLSQATTLVWDSVSKWLPSRNEDCNFWWQKTGPHLASLLLQAGYSVEEQYESLLFHYHLVVPHLGSRPKPSLYSDVAPAPIWKSFMTDDFSPIEYSWKWDTGKNLSIGRYLGPDIRYGIEAIGPYAGTVVDPRNQASTKAILHQLNLANPTIDLTWFHILTQALFENELFTLRNEDVDMDNAGLGSSSMFLAFELLKHELAVKAYFVPPKPRQTDSAGIDSQERLVQAIRSLNALNTGQKEKSDWTALDKTLSFLDSSEDMRKLSVFMIGIDCVKPSESRLKIYVRSPQTSFDSVVNILTMGGKRTGFERNLHDLKDLWCLTLGLPTDFSTSEELPQRHHATSGICYYFDTQQGVALPDIKLYIPVRHYGISDLAIAQGLAKFLEMHERGIYAAGYLRALEALAPLHRLKTSCGVQTYISCAFQKDGLSMTSYLSPNIYQGV</sequence>
<dbReference type="PIRSF" id="PIRSF000509">
    <property type="entry name" value="Trp_DMAT"/>
    <property type="match status" value="1"/>
</dbReference>
<evidence type="ECO:0000256" key="1">
    <source>
        <dbReference type="ARBA" id="ARBA00010209"/>
    </source>
</evidence>
<dbReference type="SFLD" id="SFLDG01162">
    <property type="entry name" value="I"/>
    <property type="match status" value="1"/>
</dbReference>
<organism evidence="4 5">
    <name type="scientific">Calycina marina</name>
    <dbReference type="NCBI Taxonomy" id="1763456"/>
    <lineage>
        <taxon>Eukaryota</taxon>
        <taxon>Fungi</taxon>
        <taxon>Dikarya</taxon>
        <taxon>Ascomycota</taxon>
        <taxon>Pezizomycotina</taxon>
        <taxon>Leotiomycetes</taxon>
        <taxon>Helotiales</taxon>
        <taxon>Pezizellaceae</taxon>
        <taxon>Calycina</taxon>
    </lineage>
</organism>
<evidence type="ECO:0000313" key="4">
    <source>
        <dbReference type="EMBL" id="KAG9240429.1"/>
    </source>
</evidence>
<dbReference type="InterPro" id="IPR017795">
    <property type="entry name" value="ABBA_NscD-like"/>
</dbReference>
<gene>
    <name evidence="4" type="ORF">BJ878DRAFT_292502</name>
</gene>
<dbReference type="GO" id="GO:0016765">
    <property type="term" value="F:transferase activity, transferring alkyl or aryl (other than methyl) groups"/>
    <property type="evidence" value="ECO:0007669"/>
    <property type="project" value="InterPro"/>
</dbReference>
<dbReference type="OrthoDB" id="3354387at2759"/>
<dbReference type="Pfam" id="PF11991">
    <property type="entry name" value="Trp_DMAT"/>
    <property type="match status" value="1"/>
</dbReference>
<evidence type="ECO:0000256" key="2">
    <source>
        <dbReference type="ARBA" id="ARBA00022679"/>
    </source>
</evidence>
<feature type="binding site" evidence="3">
    <location>
        <position position="415"/>
    </location>
    <ligand>
        <name>dimethylallyl diphosphate</name>
        <dbReference type="ChEBI" id="CHEBI:57623"/>
    </ligand>
</feature>
<evidence type="ECO:0000256" key="3">
    <source>
        <dbReference type="PIRSR" id="PIRSR000509-1"/>
    </source>
</evidence>
<dbReference type="CDD" id="cd13929">
    <property type="entry name" value="PT-DMATS_CymD"/>
    <property type="match status" value="1"/>
</dbReference>
<accession>A0A9P7YV81</accession>
<keyword evidence="5" id="KW-1185">Reference proteome</keyword>
<evidence type="ECO:0000313" key="5">
    <source>
        <dbReference type="Proteomes" id="UP000887226"/>
    </source>
</evidence>
<reference evidence="4" key="1">
    <citation type="journal article" date="2021" name="IMA Fungus">
        <title>Genomic characterization of three marine fungi, including Emericellopsis atlantica sp. nov. with signatures of a generalist lifestyle and marine biomass degradation.</title>
        <authorList>
            <person name="Hagestad O.C."/>
            <person name="Hou L."/>
            <person name="Andersen J.H."/>
            <person name="Hansen E.H."/>
            <person name="Altermark B."/>
            <person name="Li C."/>
            <person name="Kuhnert E."/>
            <person name="Cox R.J."/>
            <person name="Crous P.W."/>
            <person name="Spatafora J.W."/>
            <person name="Lail K."/>
            <person name="Amirebrahimi M."/>
            <person name="Lipzen A."/>
            <person name="Pangilinan J."/>
            <person name="Andreopoulos W."/>
            <person name="Hayes R.D."/>
            <person name="Ng V."/>
            <person name="Grigoriev I.V."/>
            <person name="Jackson S.A."/>
            <person name="Sutton T.D.S."/>
            <person name="Dobson A.D.W."/>
            <person name="Rama T."/>
        </authorList>
    </citation>
    <scope>NUCLEOTIDE SEQUENCE</scope>
    <source>
        <strain evidence="4">TRa3180A</strain>
    </source>
</reference>
<dbReference type="InterPro" id="IPR012148">
    <property type="entry name" value="ABBA_DMATS-like"/>
</dbReference>
<dbReference type="GO" id="GO:0009820">
    <property type="term" value="P:alkaloid metabolic process"/>
    <property type="evidence" value="ECO:0007669"/>
    <property type="project" value="InterPro"/>
</dbReference>
<feature type="binding site" evidence="3">
    <location>
        <position position="336"/>
    </location>
    <ligand>
        <name>dimethylallyl diphosphate</name>
        <dbReference type="ChEBI" id="CHEBI:57623"/>
    </ligand>
</feature>
<feature type="binding site" evidence="3">
    <location>
        <position position="146"/>
    </location>
    <ligand>
        <name>L-tryptophan</name>
        <dbReference type="ChEBI" id="CHEBI:57912"/>
    </ligand>
</feature>
<dbReference type="EMBL" id="MU254451">
    <property type="protein sequence ID" value="KAG9240429.1"/>
    <property type="molecule type" value="Genomic_DNA"/>
</dbReference>
<dbReference type="PANTHER" id="PTHR40627">
    <property type="entry name" value="INDOLE PRENYLTRANSFERASE TDIB-RELATED"/>
    <property type="match status" value="1"/>
</dbReference>
<name>A0A9P7YV81_9HELO</name>
<proteinExistence type="inferred from homology"/>